<accession>A0A4S4K647</accession>
<keyword evidence="2" id="KW-1185">Reference proteome</keyword>
<comment type="caution">
    <text evidence="1">The sequence shown here is derived from an EMBL/GenBank/DDBJ whole genome shotgun (WGS) entry which is preliminary data.</text>
</comment>
<reference evidence="1 2" key="1">
    <citation type="submission" date="2019-02" db="EMBL/GenBank/DDBJ databases">
        <title>Genome sequencing of the rare red list fungi Phellinidium pouzarii.</title>
        <authorList>
            <person name="Buettner E."/>
            <person name="Kellner H."/>
        </authorList>
    </citation>
    <scope>NUCLEOTIDE SEQUENCE [LARGE SCALE GENOMIC DNA]</scope>
    <source>
        <strain evidence="1 2">DSM 108285</strain>
    </source>
</reference>
<dbReference type="EMBL" id="SGPK01001357">
    <property type="protein sequence ID" value="THG93224.1"/>
    <property type="molecule type" value="Genomic_DNA"/>
</dbReference>
<gene>
    <name evidence="1" type="ORF">EW145_g8431</name>
</gene>
<evidence type="ECO:0000313" key="2">
    <source>
        <dbReference type="Proteomes" id="UP000308199"/>
    </source>
</evidence>
<evidence type="ECO:0000313" key="1">
    <source>
        <dbReference type="EMBL" id="THG93224.1"/>
    </source>
</evidence>
<sequence length="107" mass="11585">MTTDAIRATSDALPRVGADLKPLPPAREIPATFAASMKSWWAAGEKDSAKAEERLLRMLPFYQSATCSRQNTDLPIVGTSSRAMLTPPNRFLNVFSITHTAPPATPS</sequence>
<feature type="non-terminal residue" evidence="1">
    <location>
        <position position="107"/>
    </location>
</feature>
<proteinExistence type="predicted"/>
<protein>
    <submittedName>
        <fullName evidence="1">Uncharacterized protein</fullName>
    </submittedName>
</protein>
<dbReference type="AlphaFoldDB" id="A0A4S4K647"/>
<dbReference type="OrthoDB" id="10521865at2759"/>
<name>A0A4S4K647_9AGAM</name>
<dbReference type="Proteomes" id="UP000308199">
    <property type="component" value="Unassembled WGS sequence"/>
</dbReference>
<organism evidence="1 2">
    <name type="scientific">Phellinidium pouzarii</name>
    <dbReference type="NCBI Taxonomy" id="167371"/>
    <lineage>
        <taxon>Eukaryota</taxon>
        <taxon>Fungi</taxon>
        <taxon>Dikarya</taxon>
        <taxon>Basidiomycota</taxon>
        <taxon>Agaricomycotina</taxon>
        <taxon>Agaricomycetes</taxon>
        <taxon>Hymenochaetales</taxon>
        <taxon>Hymenochaetaceae</taxon>
        <taxon>Phellinidium</taxon>
    </lineage>
</organism>